<keyword evidence="4" id="KW-1185">Reference proteome</keyword>
<dbReference type="EMBL" id="KK112744">
    <property type="protein sequence ID" value="KFM58436.1"/>
    <property type="molecule type" value="Genomic_DNA"/>
</dbReference>
<dbReference type="Proteomes" id="UP000054359">
    <property type="component" value="Unassembled WGS sequence"/>
</dbReference>
<feature type="domain" description="EGF-like" evidence="2">
    <location>
        <begin position="57"/>
        <end position="98"/>
    </location>
</feature>
<reference evidence="3 4" key="1">
    <citation type="submission" date="2013-11" db="EMBL/GenBank/DDBJ databases">
        <title>Genome sequencing of Stegodyphus mimosarum.</title>
        <authorList>
            <person name="Bechsgaard J."/>
        </authorList>
    </citation>
    <scope>NUCLEOTIDE SEQUENCE [LARGE SCALE GENOMIC DNA]</scope>
</reference>
<accession>A0A087SZZ7</accession>
<evidence type="ECO:0000313" key="3">
    <source>
        <dbReference type="EMBL" id="KFM58436.1"/>
    </source>
</evidence>
<evidence type="ECO:0000256" key="1">
    <source>
        <dbReference type="PROSITE-ProRule" id="PRU00076"/>
    </source>
</evidence>
<sequence>MEKKRISALLFAFCGFVVHTGVLGTIRQDISPDNSLAGYDDIHYEYIPEILRNEEDDNQGCGDPNNICNGKGKCETDPIHSNIKYCICQNGYKGSFCTIQGCKEGDEDVCEKSTAMCKFDEDPKGGECECDNKKEAFDYKEKKCK</sequence>
<dbReference type="Gene3D" id="2.10.25.10">
    <property type="entry name" value="Laminin"/>
    <property type="match status" value="1"/>
</dbReference>
<dbReference type="PROSITE" id="PS00022">
    <property type="entry name" value="EGF_1"/>
    <property type="match status" value="1"/>
</dbReference>
<dbReference type="InterPro" id="IPR000742">
    <property type="entry name" value="EGF"/>
</dbReference>
<feature type="disulfide bond" evidence="1">
    <location>
        <begin position="88"/>
        <end position="97"/>
    </location>
</feature>
<dbReference type="PROSITE" id="PS01186">
    <property type="entry name" value="EGF_2"/>
    <property type="match status" value="1"/>
</dbReference>
<evidence type="ECO:0000259" key="2">
    <source>
        <dbReference type="PROSITE" id="PS50026"/>
    </source>
</evidence>
<dbReference type="AlphaFoldDB" id="A0A087SZZ7"/>
<evidence type="ECO:0000313" key="4">
    <source>
        <dbReference type="Proteomes" id="UP000054359"/>
    </source>
</evidence>
<organism evidence="3 4">
    <name type="scientific">Stegodyphus mimosarum</name>
    <name type="common">African social velvet spider</name>
    <dbReference type="NCBI Taxonomy" id="407821"/>
    <lineage>
        <taxon>Eukaryota</taxon>
        <taxon>Metazoa</taxon>
        <taxon>Ecdysozoa</taxon>
        <taxon>Arthropoda</taxon>
        <taxon>Chelicerata</taxon>
        <taxon>Arachnida</taxon>
        <taxon>Araneae</taxon>
        <taxon>Araneomorphae</taxon>
        <taxon>Entelegynae</taxon>
        <taxon>Eresoidea</taxon>
        <taxon>Eresidae</taxon>
        <taxon>Stegodyphus</taxon>
    </lineage>
</organism>
<proteinExistence type="predicted"/>
<keyword evidence="1" id="KW-1015">Disulfide bond</keyword>
<keyword evidence="1" id="KW-0245">EGF-like domain</keyword>
<name>A0A087SZZ7_STEMI</name>
<protein>
    <recommendedName>
        <fullName evidence="2">EGF-like domain-containing protein</fullName>
    </recommendedName>
</protein>
<comment type="caution">
    <text evidence="1">Lacks conserved residue(s) required for the propagation of feature annotation.</text>
</comment>
<gene>
    <name evidence="3" type="ORF">X975_13865</name>
</gene>
<dbReference type="PROSITE" id="PS50026">
    <property type="entry name" value="EGF_3"/>
    <property type="match status" value="1"/>
</dbReference>
<feature type="non-terminal residue" evidence="3">
    <location>
        <position position="145"/>
    </location>
</feature>